<evidence type="ECO:0000256" key="3">
    <source>
        <dbReference type="ARBA" id="ARBA00007622"/>
    </source>
</evidence>
<feature type="domain" description="RING-type" evidence="13">
    <location>
        <begin position="242"/>
        <end position="283"/>
    </location>
</feature>
<evidence type="ECO:0000313" key="14">
    <source>
        <dbReference type="Ensembl" id="ENSSFAP00005038216.1"/>
    </source>
</evidence>
<dbReference type="PROSITE" id="PS50089">
    <property type="entry name" value="ZF_RING_2"/>
    <property type="match status" value="1"/>
</dbReference>
<keyword evidence="15" id="KW-1185">Reference proteome</keyword>
<dbReference type="SUPFAM" id="SSF57850">
    <property type="entry name" value="RING/U-box"/>
    <property type="match status" value="1"/>
</dbReference>
<evidence type="ECO:0000256" key="4">
    <source>
        <dbReference type="ARBA" id="ARBA00012483"/>
    </source>
</evidence>
<dbReference type="InterPro" id="IPR011016">
    <property type="entry name" value="Znf_RING-CH"/>
</dbReference>
<comment type="similarity">
    <text evidence="3">Belongs to the Arkadia family.</text>
</comment>
<reference evidence="14" key="1">
    <citation type="submission" date="2025-08" db="UniProtKB">
        <authorList>
            <consortium name="Ensembl"/>
        </authorList>
    </citation>
    <scope>IDENTIFICATION</scope>
</reference>
<dbReference type="Gene3D" id="3.30.40.10">
    <property type="entry name" value="Zinc/RING finger domain, C3HC4 (zinc finger)"/>
    <property type="match status" value="1"/>
</dbReference>
<proteinExistence type="inferred from homology"/>
<dbReference type="Ensembl" id="ENSSFAT00005039639.1">
    <property type="protein sequence ID" value="ENSSFAP00005038216.1"/>
    <property type="gene ID" value="ENSSFAG00005019198.1"/>
</dbReference>
<keyword evidence="6" id="KW-0479">Metal-binding</keyword>
<dbReference type="Proteomes" id="UP000472267">
    <property type="component" value="Unassembled WGS sequence"/>
</dbReference>
<dbReference type="GO" id="GO:0008270">
    <property type="term" value="F:zinc ion binding"/>
    <property type="evidence" value="ECO:0007669"/>
    <property type="project" value="UniProtKB-KW"/>
</dbReference>
<name>A0A672I952_SALFA</name>
<dbReference type="CDD" id="cd16682">
    <property type="entry name" value="RING-H2_RNF165"/>
    <property type="match status" value="1"/>
</dbReference>
<keyword evidence="7 11" id="KW-0863">Zinc-finger</keyword>
<dbReference type="PANTHER" id="PTHR22937">
    <property type="entry name" value="E3 UBIQUITIN-PROTEIN LIGASE RNF165"/>
    <property type="match status" value="1"/>
</dbReference>
<keyword evidence="9" id="KW-0862">Zinc</keyword>
<comment type="catalytic activity">
    <reaction evidence="1">
        <text>S-ubiquitinyl-[E2 ubiquitin-conjugating enzyme]-L-cysteine + [acceptor protein]-L-lysine = [E2 ubiquitin-conjugating enzyme]-L-cysteine + N(6)-ubiquitinyl-[acceptor protein]-L-lysine.</text>
        <dbReference type="EC" id="2.3.2.27"/>
    </reaction>
</comment>
<evidence type="ECO:0000256" key="9">
    <source>
        <dbReference type="ARBA" id="ARBA00022833"/>
    </source>
</evidence>
<evidence type="ECO:0000256" key="7">
    <source>
        <dbReference type="ARBA" id="ARBA00022771"/>
    </source>
</evidence>
<feature type="compositionally biased region" description="Pro residues" evidence="12">
    <location>
        <begin position="43"/>
        <end position="78"/>
    </location>
</feature>
<dbReference type="InterPro" id="IPR013083">
    <property type="entry name" value="Znf_RING/FYVE/PHD"/>
</dbReference>
<evidence type="ECO:0000259" key="13">
    <source>
        <dbReference type="PROSITE" id="PS50089"/>
    </source>
</evidence>
<dbReference type="GO" id="GO:0005634">
    <property type="term" value="C:nucleus"/>
    <property type="evidence" value="ECO:0007669"/>
    <property type="project" value="UniProtKB-SubCell"/>
</dbReference>
<dbReference type="FunFam" id="3.30.40.10:FF:000058">
    <property type="entry name" value="E3 ubiquitin-protein ligase Arkadia isoform X4"/>
    <property type="match status" value="1"/>
</dbReference>
<dbReference type="SMART" id="SM00184">
    <property type="entry name" value="RING"/>
    <property type="match status" value="1"/>
</dbReference>
<dbReference type="OMA" id="YEYAPSI"/>
<feature type="compositionally biased region" description="Low complexity" evidence="12">
    <location>
        <begin position="83"/>
        <end position="102"/>
    </location>
</feature>
<evidence type="ECO:0000256" key="8">
    <source>
        <dbReference type="ARBA" id="ARBA00022786"/>
    </source>
</evidence>
<dbReference type="InterPro" id="IPR045191">
    <property type="entry name" value="MBR1/2-like"/>
</dbReference>
<keyword evidence="5" id="KW-0808">Transferase</keyword>
<keyword evidence="10" id="KW-0539">Nucleus</keyword>
<evidence type="ECO:0000256" key="11">
    <source>
        <dbReference type="PROSITE-ProRule" id="PRU00175"/>
    </source>
</evidence>
<comment type="subcellular location">
    <subcellularLocation>
        <location evidence="2">Nucleus</location>
    </subcellularLocation>
</comment>
<feature type="region of interest" description="Disordered" evidence="12">
    <location>
        <begin position="38"/>
        <end position="102"/>
    </location>
</feature>
<evidence type="ECO:0000256" key="1">
    <source>
        <dbReference type="ARBA" id="ARBA00000900"/>
    </source>
</evidence>
<dbReference type="Pfam" id="PF13639">
    <property type="entry name" value="zf-RING_2"/>
    <property type="match status" value="1"/>
</dbReference>
<dbReference type="EC" id="2.3.2.27" evidence="4"/>
<dbReference type="GO" id="GO:0061630">
    <property type="term" value="F:ubiquitin protein ligase activity"/>
    <property type="evidence" value="ECO:0007669"/>
    <property type="project" value="UniProtKB-EC"/>
</dbReference>
<evidence type="ECO:0000256" key="5">
    <source>
        <dbReference type="ARBA" id="ARBA00022679"/>
    </source>
</evidence>
<evidence type="ECO:0000256" key="6">
    <source>
        <dbReference type="ARBA" id="ARBA00022723"/>
    </source>
</evidence>
<dbReference type="InParanoid" id="A0A672I952"/>
<dbReference type="SMART" id="SM00744">
    <property type="entry name" value="RINGv"/>
    <property type="match status" value="1"/>
</dbReference>
<evidence type="ECO:0000313" key="15">
    <source>
        <dbReference type="Proteomes" id="UP000472267"/>
    </source>
</evidence>
<dbReference type="PANTHER" id="PTHR22937:SF203">
    <property type="entry name" value="RING-TYPE E3 UBIQUITIN TRANSFERASE"/>
    <property type="match status" value="1"/>
</dbReference>
<evidence type="ECO:0000256" key="2">
    <source>
        <dbReference type="ARBA" id="ARBA00004123"/>
    </source>
</evidence>
<organism evidence="14 15">
    <name type="scientific">Salarias fasciatus</name>
    <name type="common">Jewelled blenny</name>
    <name type="synonym">Blennius fasciatus</name>
    <dbReference type="NCBI Taxonomy" id="181472"/>
    <lineage>
        <taxon>Eukaryota</taxon>
        <taxon>Metazoa</taxon>
        <taxon>Chordata</taxon>
        <taxon>Craniata</taxon>
        <taxon>Vertebrata</taxon>
        <taxon>Euteleostomi</taxon>
        <taxon>Actinopterygii</taxon>
        <taxon>Neopterygii</taxon>
        <taxon>Teleostei</taxon>
        <taxon>Neoteleostei</taxon>
        <taxon>Acanthomorphata</taxon>
        <taxon>Ovalentaria</taxon>
        <taxon>Blenniimorphae</taxon>
        <taxon>Blenniiformes</taxon>
        <taxon>Blennioidei</taxon>
        <taxon>Blenniidae</taxon>
        <taxon>Salariinae</taxon>
        <taxon>Salarias</taxon>
    </lineage>
</organism>
<sequence>MVLVHVGYLVLPVFSSVRNRGAHFSRHHHSHAASCRLVQPGAPQTPVPAEFPPQTGPAPRRPPRRPPPGGAGPAPPAPTSGLAAAVPRPAAAAGGAAPQGAPPAQIIQTHRATLCSQTDCRRTQDRIALSPHRLRSGYEFSSPPHLPQPMISAHSQTKHLPNYPYPQLHLLALQSLNPSRTAAAVRESYQELLQLEDRLQGSRAAVQTTIERFTFPHKYKKVRPDAAKTPAQEGEADVDEKCTICLSLLEDGEDVRRLPCMHLFHKGCVDQWLATSRKCPICRVDIETQLSPDS</sequence>
<dbReference type="AlphaFoldDB" id="A0A672I952"/>
<accession>A0A672I952</accession>
<evidence type="ECO:0000256" key="10">
    <source>
        <dbReference type="ARBA" id="ARBA00023242"/>
    </source>
</evidence>
<protein>
    <recommendedName>
        <fullName evidence="4">RING-type E3 ubiquitin transferase</fullName>
        <ecNumber evidence="4">2.3.2.27</ecNumber>
    </recommendedName>
</protein>
<keyword evidence="8" id="KW-0833">Ubl conjugation pathway</keyword>
<dbReference type="InterPro" id="IPR001841">
    <property type="entry name" value="Znf_RING"/>
</dbReference>
<reference evidence="14" key="2">
    <citation type="submission" date="2025-09" db="UniProtKB">
        <authorList>
            <consortium name="Ensembl"/>
        </authorList>
    </citation>
    <scope>IDENTIFICATION</scope>
</reference>
<evidence type="ECO:0000256" key="12">
    <source>
        <dbReference type="SAM" id="MobiDB-lite"/>
    </source>
</evidence>